<name>A0A1G1KZL7_9BACT</name>
<organism evidence="2 3">
    <name type="scientific">Candidatus Danuiimicrobium aquiferis</name>
    <dbReference type="NCBI Taxonomy" id="1801832"/>
    <lineage>
        <taxon>Bacteria</taxon>
        <taxon>Pseudomonadati</taxon>
        <taxon>Candidatus Omnitrophota</taxon>
        <taxon>Candidatus Danuiimicrobium</taxon>
    </lineage>
</organism>
<dbReference type="EMBL" id="MHFR01000037">
    <property type="protein sequence ID" value="OGW98069.1"/>
    <property type="molecule type" value="Genomic_DNA"/>
</dbReference>
<sequence>MYGEPDFEPVDFRPFFRGIFKGIFIYPYRTAQKIAMWVEESRTFFLYSVWCPLLTCWLNVFWRDYDLSFFWFGTTVGFSWLGYFFICLFVAGLTFEKKKKKIMESKCWLDQNPDPSIVGINLVTGKGMETATYIDDDAFEVLGHEPFIRNFLLRLMDADVARNKAVIVIVPEGETNLIGEVNKILKDRKNPDEIKPLFYYSPECPELSASYSPFYRLNADCLHQWLFSLTEAEKDILTELRSILEMTDKPFDLEDYLVLLQNKKALLALGENRRLIHGNYFPHFDMLWKQRQALVVKLKQFTDVFGCDDNALTKAFPLDVEEIAKSRKKHLLIELPYEQHPMAMYLLYQLCHEIGVNYKYHSSENLALYLLYPDRLSDYFDNLELSNLAPKTALRIFTNQFYFAADRRDMQHTIFLPDFKVEKGILHEWEDGFFKRKMKEECDRLDQRIDFRSLLGEETVEAAIAIASELRLKTAAGFFNSKNETLVRRFYPPSTTPGQMEYEPLQKRYKAEDMLNLKELMSKVKYKSSDYDLGVAGIVQDLRPKGGSIRDKN</sequence>
<feature type="transmembrane region" description="Helical" evidence="1">
    <location>
        <begin position="44"/>
        <end position="62"/>
    </location>
</feature>
<accession>A0A1G1KZL7</accession>
<keyword evidence="1" id="KW-0812">Transmembrane</keyword>
<evidence type="ECO:0000313" key="3">
    <source>
        <dbReference type="Proteomes" id="UP000178187"/>
    </source>
</evidence>
<dbReference type="Proteomes" id="UP000178187">
    <property type="component" value="Unassembled WGS sequence"/>
</dbReference>
<gene>
    <name evidence="2" type="ORF">A3G33_07525</name>
</gene>
<keyword evidence="1" id="KW-0472">Membrane</keyword>
<evidence type="ECO:0000313" key="2">
    <source>
        <dbReference type="EMBL" id="OGW98069.1"/>
    </source>
</evidence>
<reference evidence="2 3" key="1">
    <citation type="journal article" date="2016" name="Nat. Commun.">
        <title>Thousands of microbial genomes shed light on interconnected biogeochemical processes in an aquifer system.</title>
        <authorList>
            <person name="Anantharaman K."/>
            <person name="Brown C.T."/>
            <person name="Hug L.A."/>
            <person name="Sharon I."/>
            <person name="Castelle C.J."/>
            <person name="Probst A.J."/>
            <person name="Thomas B.C."/>
            <person name="Singh A."/>
            <person name="Wilkins M.J."/>
            <person name="Karaoz U."/>
            <person name="Brodie E.L."/>
            <person name="Williams K.H."/>
            <person name="Hubbard S.S."/>
            <person name="Banfield J.F."/>
        </authorList>
    </citation>
    <scope>NUCLEOTIDE SEQUENCE [LARGE SCALE GENOMIC DNA]</scope>
</reference>
<proteinExistence type="predicted"/>
<feature type="transmembrane region" description="Helical" evidence="1">
    <location>
        <begin position="68"/>
        <end position="95"/>
    </location>
</feature>
<evidence type="ECO:0000256" key="1">
    <source>
        <dbReference type="SAM" id="Phobius"/>
    </source>
</evidence>
<keyword evidence="1" id="KW-1133">Transmembrane helix</keyword>
<comment type="caution">
    <text evidence="2">The sequence shown here is derived from an EMBL/GenBank/DDBJ whole genome shotgun (WGS) entry which is preliminary data.</text>
</comment>
<protein>
    <submittedName>
        <fullName evidence="2">Uncharacterized protein</fullName>
    </submittedName>
</protein>
<dbReference type="AlphaFoldDB" id="A0A1G1KZL7"/>